<evidence type="ECO:0000313" key="3">
    <source>
        <dbReference type="EMBL" id="KAI1231444.1"/>
    </source>
</evidence>
<name>A0A835NNX0_9PASS</name>
<reference evidence="3 4" key="2">
    <citation type="journal article" date="2021" name="J. Hered.">
        <title>Feather Gene Expression Elucidates the Developmental Basis of Plumage Iridescence in African Starlings.</title>
        <authorList>
            <person name="Rubenstein D.R."/>
            <person name="Corvelo A."/>
            <person name="MacManes M.D."/>
            <person name="Maia R."/>
            <person name="Narzisi G."/>
            <person name="Rousaki A."/>
            <person name="Vandenabeele P."/>
            <person name="Shawkey M.D."/>
            <person name="Solomon J."/>
        </authorList>
    </citation>
    <scope>NUCLEOTIDE SEQUENCE [LARGE SCALE GENOMIC DNA]</scope>
    <source>
        <strain evidence="3">SS15</strain>
    </source>
</reference>
<dbReference type="Proteomes" id="UP000618051">
    <property type="component" value="Unassembled WGS sequence"/>
</dbReference>
<dbReference type="GO" id="GO:0030336">
    <property type="term" value="P:negative regulation of cell migration"/>
    <property type="evidence" value="ECO:0007669"/>
    <property type="project" value="InterPro"/>
</dbReference>
<reference evidence="3" key="3">
    <citation type="submission" date="2022-01" db="EMBL/GenBank/DDBJ databases">
        <authorList>
            <person name="Rubenstein D.R."/>
        </authorList>
    </citation>
    <scope>NUCLEOTIDE SEQUENCE</scope>
    <source>
        <strain evidence="3">SS15</strain>
        <tissue evidence="3">Liver</tissue>
    </source>
</reference>
<dbReference type="EMBL" id="JADDUC020000026">
    <property type="protein sequence ID" value="KAI1231444.1"/>
    <property type="molecule type" value="Genomic_DNA"/>
</dbReference>
<dbReference type="InterPro" id="IPR031466">
    <property type="entry name" value="MIIP"/>
</dbReference>
<reference evidence="2" key="1">
    <citation type="submission" date="2020-10" db="EMBL/GenBank/DDBJ databases">
        <title>Feather gene expression reveals the developmental basis of iridescence in African starlings.</title>
        <authorList>
            <person name="Rubenstein D.R."/>
        </authorList>
    </citation>
    <scope>NUCLEOTIDE SEQUENCE</scope>
    <source>
        <strain evidence="2">SS15</strain>
        <tissue evidence="2">Liver</tissue>
    </source>
</reference>
<proteinExistence type="predicted"/>
<dbReference type="PANTHER" id="PTHR34831">
    <property type="entry name" value="MIGRATION AND INVASION-INHIBITORY PROTEIN"/>
    <property type="match status" value="1"/>
</dbReference>
<sequence>MPRSISFLMSNDEKMLIKTVRFVPMDLELLKRLRQANQDLLQRLRMKQEEIRKELSSKQLLPTSLHSSTAADRCVPLPRRVEENQVDAVKSTADPGIRVLVEPRAGPALSSSVKHSSSDRGIQEQQAKAQEGADLDSNCPGKDKNVTPVSAVVMCGREVTRVDGDGHAQGSPEKESSFLGCGEVRKQSALLHSFHEKSHPGPSLSRVQNKEPSEQHVSIREPHIPKSVLLTSRSKELKKEASHVTFQPEPEEDAIPVSSWSARPLLGYDWIAGLLDTKSPVTEKPEQYFAELQEFRQSNRDACIHQQHLEPKTLDPQELDLIAGSHKCVYCYRLNRRLFTIPVDSESACPVCKIPCTHQPPGTLEEPAYVRVSIPRSALLPAYKYRAHRRRSFEAADDLALPSHCLAGWENMVPSSKALLSSLDLRASLEEKPSPLSSPATSEQLHELSQLGLDKVMCPGSAVHLPPHLSNQQCSINSECQAGMSLD</sequence>
<dbReference type="OrthoDB" id="10002384at2759"/>
<comment type="caution">
    <text evidence="2">The sequence shown here is derived from an EMBL/GenBank/DDBJ whole genome shotgun (WGS) entry which is preliminary data.</text>
</comment>
<organism evidence="2">
    <name type="scientific">Lamprotornis superbus</name>
    <dbReference type="NCBI Taxonomy" id="245042"/>
    <lineage>
        <taxon>Eukaryota</taxon>
        <taxon>Metazoa</taxon>
        <taxon>Chordata</taxon>
        <taxon>Craniata</taxon>
        <taxon>Vertebrata</taxon>
        <taxon>Euteleostomi</taxon>
        <taxon>Archelosauria</taxon>
        <taxon>Archosauria</taxon>
        <taxon>Dinosauria</taxon>
        <taxon>Saurischia</taxon>
        <taxon>Theropoda</taxon>
        <taxon>Coelurosauria</taxon>
        <taxon>Aves</taxon>
        <taxon>Neognathae</taxon>
        <taxon>Neoaves</taxon>
        <taxon>Telluraves</taxon>
        <taxon>Australaves</taxon>
        <taxon>Passeriformes</taxon>
        <taxon>Sturnidae</taxon>
        <taxon>Lamprotornis</taxon>
    </lineage>
</organism>
<evidence type="ECO:0000313" key="2">
    <source>
        <dbReference type="EMBL" id="KAG0119112.1"/>
    </source>
</evidence>
<dbReference type="EMBL" id="JADDUC010000093">
    <property type="protein sequence ID" value="KAG0119112.1"/>
    <property type="molecule type" value="Genomic_DNA"/>
</dbReference>
<accession>A0A835NNX0</accession>
<feature type="region of interest" description="Disordered" evidence="1">
    <location>
        <begin position="103"/>
        <end position="144"/>
    </location>
</feature>
<evidence type="ECO:0000313" key="4">
    <source>
        <dbReference type="Proteomes" id="UP000618051"/>
    </source>
</evidence>
<dbReference type="Pfam" id="PF15734">
    <property type="entry name" value="MIIP"/>
    <property type="match status" value="1"/>
</dbReference>
<dbReference type="GO" id="GO:0010972">
    <property type="term" value="P:negative regulation of G2/M transition of mitotic cell cycle"/>
    <property type="evidence" value="ECO:0007669"/>
    <property type="project" value="InterPro"/>
</dbReference>
<dbReference type="AlphaFoldDB" id="A0A835NNX0"/>
<dbReference type="PANTHER" id="PTHR34831:SF1">
    <property type="entry name" value="MIGRATION AND INVASION-INHIBITORY PROTEIN"/>
    <property type="match status" value="1"/>
</dbReference>
<protein>
    <recommendedName>
        <fullName evidence="5">Migration and invasion inhibitory protein</fullName>
    </recommendedName>
</protein>
<evidence type="ECO:0000256" key="1">
    <source>
        <dbReference type="SAM" id="MobiDB-lite"/>
    </source>
</evidence>
<keyword evidence="4" id="KW-1185">Reference proteome</keyword>
<evidence type="ECO:0008006" key="5">
    <source>
        <dbReference type="Google" id="ProtNLM"/>
    </source>
</evidence>
<gene>
    <name evidence="3" type="ORF">IHE44_0007893</name>
    <name evidence="2" type="ORF">IHE44_014800</name>
</gene>